<evidence type="ECO:0000259" key="9">
    <source>
        <dbReference type="PROSITE" id="PS50928"/>
    </source>
</evidence>
<evidence type="ECO:0000256" key="8">
    <source>
        <dbReference type="SAM" id="MobiDB-lite"/>
    </source>
</evidence>
<feature type="transmembrane region" description="Helical" evidence="7">
    <location>
        <begin position="331"/>
        <end position="354"/>
    </location>
</feature>
<dbReference type="Proteomes" id="UP001589795">
    <property type="component" value="Unassembled WGS sequence"/>
</dbReference>
<keyword evidence="5 7" id="KW-1133">Transmembrane helix</keyword>
<dbReference type="InterPro" id="IPR000515">
    <property type="entry name" value="MetI-like"/>
</dbReference>
<evidence type="ECO:0000256" key="6">
    <source>
        <dbReference type="ARBA" id="ARBA00023136"/>
    </source>
</evidence>
<gene>
    <name evidence="10" type="ORF">ACFFIZ_12835</name>
</gene>
<reference evidence="10 11" key="1">
    <citation type="submission" date="2024-09" db="EMBL/GenBank/DDBJ databases">
        <authorList>
            <person name="Sun Q."/>
            <person name="Mori K."/>
        </authorList>
    </citation>
    <scope>NUCLEOTIDE SEQUENCE [LARGE SCALE GENOMIC DNA]</scope>
    <source>
        <strain evidence="10 11">CCM 7904</strain>
    </source>
</reference>
<dbReference type="PANTHER" id="PTHR43163:SF8">
    <property type="entry name" value="D,D-DIPEPTIDE TRANSPORT SYSTEM PERMEASE PROTEIN DDPB-RELATED"/>
    <property type="match status" value="1"/>
</dbReference>
<keyword evidence="3" id="KW-1003">Cell membrane</keyword>
<comment type="subcellular location">
    <subcellularLocation>
        <location evidence="1 7">Cell membrane</location>
        <topology evidence="1 7">Multi-pass membrane protein</topology>
    </subcellularLocation>
</comment>
<dbReference type="Gene3D" id="1.10.3720.10">
    <property type="entry name" value="MetI-like"/>
    <property type="match status" value="1"/>
</dbReference>
<comment type="caution">
    <text evidence="10">The sequence shown here is derived from an EMBL/GenBank/DDBJ whole genome shotgun (WGS) entry which is preliminary data.</text>
</comment>
<evidence type="ECO:0000256" key="4">
    <source>
        <dbReference type="ARBA" id="ARBA00022692"/>
    </source>
</evidence>
<dbReference type="PANTHER" id="PTHR43163">
    <property type="entry name" value="DIPEPTIDE TRANSPORT SYSTEM PERMEASE PROTEIN DPPB-RELATED"/>
    <property type="match status" value="1"/>
</dbReference>
<dbReference type="CDD" id="cd06261">
    <property type="entry name" value="TM_PBP2"/>
    <property type="match status" value="1"/>
</dbReference>
<evidence type="ECO:0000313" key="10">
    <source>
        <dbReference type="EMBL" id="MFC0201167.1"/>
    </source>
</evidence>
<keyword evidence="4 7" id="KW-0812">Transmembrane</keyword>
<dbReference type="InterPro" id="IPR045621">
    <property type="entry name" value="BPD_transp_1_N"/>
</dbReference>
<evidence type="ECO:0000256" key="7">
    <source>
        <dbReference type="RuleBase" id="RU363032"/>
    </source>
</evidence>
<feature type="region of interest" description="Disordered" evidence="8">
    <location>
        <begin position="1"/>
        <end position="22"/>
    </location>
</feature>
<dbReference type="InterPro" id="IPR035906">
    <property type="entry name" value="MetI-like_sf"/>
</dbReference>
<evidence type="ECO:0000256" key="5">
    <source>
        <dbReference type="ARBA" id="ARBA00022989"/>
    </source>
</evidence>
<evidence type="ECO:0000256" key="2">
    <source>
        <dbReference type="ARBA" id="ARBA00022448"/>
    </source>
</evidence>
<dbReference type="Pfam" id="PF00528">
    <property type="entry name" value="BPD_transp_1"/>
    <property type="match status" value="1"/>
</dbReference>
<dbReference type="RefSeq" id="WP_265507006.1">
    <property type="nucleotide sequence ID" value="NZ_JAOTBE010000022.1"/>
</dbReference>
<feature type="domain" description="ABC transmembrane type-1" evidence="9">
    <location>
        <begin position="123"/>
        <end position="354"/>
    </location>
</feature>
<keyword evidence="11" id="KW-1185">Reference proteome</keyword>
<feature type="compositionally biased region" description="Gly residues" evidence="8">
    <location>
        <begin position="1"/>
        <end position="11"/>
    </location>
</feature>
<keyword evidence="6 7" id="KW-0472">Membrane</keyword>
<evidence type="ECO:0000256" key="3">
    <source>
        <dbReference type="ARBA" id="ARBA00022475"/>
    </source>
</evidence>
<protein>
    <submittedName>
        <fullName evidence="10">ABC transporter permease</fullName>
    </submittedName>
</protein>
<dbReference type="Pfam" id="PF19300">
    <property type="entry name" value="BPD_transp_1_N"/>
    <property type="match status" value="1"/>
</dbReference>
<sequence length="362" mass="38749">MTDTTGAGGTPPGDDRPDPSARRALRRRRARSVAGTFISLALTLLGLLLVTFIIGRVMPIDPVLKVVGDRATQAQYDAAYQAMGLDQPLIVQFLRYIGDVLTGDFGRSISTGQPVAQDIARVFPATVELAVLGTLVGVLIGVPLGVMAAAQRGGIFDQVARVVALVGYSMPIFWLGLMGLLIFYGNLGWVGGPGRQGIIYDGMVPSVTGLILVDSLLAGDWAAFRDAFSHIVLPASLLGYYSLAYISRMTRSFMLEQLSAEYIITARVKGLSESAVIWRHAFRNISIPLVTVIALSFGSLLEGSVLTEIIFSWPGLGSYITRALLSGDMNAVLGGTVVIGVCFVVLNLLSDILYRILDPRSK</sequence>
<dbReference type="SUPFAM" id="SSF161098">
    <property type="entry name" value="MetI-like"/>
    <property type="match status" value="1"/>
</dbReference>
<dbReference type="PROSITE" id="PS50928">
    <property type="entry name" value="ABC_TM1"/>
    <property type="match status" value="1"/>
</dbReference>
<name>A0ABV6CKC4_9RHOB</name>
<feature type="transmembrane region" description="Helical" evidence="7">
    <location>
        <begin position="32"/>
        <end position="54"/>
    </location>
</feature>
<feature type="transmembrane region" description="Helical" evidence="7">
    <location>
        <begin position="129"/>
        <end position="150"/>
    </location>
</feature>
<accession>A0ABV6CKC4</accession>
<proteinExistence type="inferred from homology"/>
<dbReference type="EMBL" id="JBHLWQ010000119">
    <property type="protein sequence ID" value="MFC0201167.1"/>
    <property type="molecule type" value="Genomic_DNA"/>
</dbReference>
<organism evidence="10 11">
    <name type="scientific">Paracoccus rhizosphaerae</name>
    <dbReference type="NCBI Taxonomy" id="1133347"/>
    <lineage>
        <taxon>Bacteria</taxon>
        <taxon>Pseudomonadati</taxon>
        <taxon>Pseudomonadota</taxon>
        <taxon>Alphaproteobacteria</taxon>
        <taxon>Rhodobacterales</taxon>
        <taxon>Paracoccaceae</taxon>
        <taxon>Paracoccus</taxon>
    </lineage>
</organism>
<feature type="transmembrane region" description="Helical" evidence="7">
    <location>
        <begin position="227"/>
        <end position="246"/>
    </location>
</feature>
<comment type="similarity">
    <text evidence="7">Belongs to the binding-protein-dependent transport system permease family.</text>
</comment>
<evidence type="ECO:0000256" key="1">
    <source>
        <dbReference type="ARBA" id="ARBA00004651"/>
    </source>
</evidence>
<feature type="transmembrane region" description="Helical" evidence="7">
    <location>
        <begin position="162"/>
        <end position="184"/>
    </location>
</feature>
<evidence type="ECO:0000313" key="11">
    <source>
        <dbReference type="Proteomes" id="UP001589795"/>
    </source>
</evidence>
<keyword evidence="2 7" id="KW-0813">Transport</keyword>
<feature type="transmembrane region" description="Helical" evidence="7">
    <location>
        <begin position="289"/>
        <end position="311"/>
    </location>
</feature>